<organism evidence="2 3">
    <name type="scientific">Polyangium jinanense</name>
    <dbReference type="NCBI Taxonomy" id="2829994"/>
    <lineage>
        <taxon>Bacteria</taxon>
        <taxon>Pseudomonadati</taxon>
        <taxon>Myxococcota</taxon>
        <taxon>Polyangia</taxon>
        <taxon>Polyangiales</taxon>
        <taxon>Polyangiaceae</taxon>
        <taxon>Polyangium</taxon>
    </lineage>
</organism>
<sequence length="133" mass="14686">MTSRASPPRPPVGFPLLAVPDDAGELHFPTLEESVRQAIQIILRTRPGEQLMRPAFGAGLESFVGEPSTLATRRRIRDTIADALARWEDRIDVERIDVVDVDSAPAEVRVEIVYRLRRTGLVQSLGLTMDLGG</sequence>
<reference evidence="2 3" key="1">
    <citation type="submission" date="2021-04" db="EMBL/GenBank/DDBJ databases">
        <title>Genome analysis of Polyangium sp.</title>
        <authorList>
            <person name="Li Y."/>
            <person name="Wang J."/>
        </authorList>
    </citation>
    <scope>NUCLEOTIDE SEQUENCE [LARGE SCALE GENOMIC DNA]</scope>
    <source>
        <strain evidence="2 3">SDU14</strain>
    </source>
</reference>
<comment type="caution">
    <text evidence="2">The sequence shown here is derived from an EMBL/GenBank/DDBJ whole genome shotgun (WGS) entry which is preliminary data.</text>
</comment>
<dbReference type="Proteomes" id="UP001151081">
    <property type="component" value="Unassembled WGS sequence"/>
</dbReference>
<dbReference type="SUPFAM" id="SSF160719">
    <property type="entry name" value="gpW/gp25-like"/>
    <property type="match status" value="1"/>
</dbReference>
<accession>A0A9X4ATI6</accession>
<dbReference type="InterPro" id="IPR007048">
    <property type="entry name" value="IraD/Gp25-like"/>
</dbReference>
<dbReference type="EMBL" id="JAGTJJ010000007">
    <property type="protein sequence ID" value="MDC3982235.1"/>
    <property type="molecule type" value="Genomic_DNA"/>
</dbReference>
<dbReference type="Pfam" id="PF04965">
    <property type="entry name" value="GPW_gp25"/>
    <property type="match status" value="1"/>
</dbReference>
<evidence type="ECO:0000313" key="2">
    <source>
        <dbReference type="EMBL" id="MDC3982235.1"/>
    </source>
</evidence>
<dbReference type="RefSeq" id="WP_272420677.1">
    <property type="nucleotide sequence ID" value="NZ_JAGTJJ010000007.1"/>
</dbReference>
<feature type="domain" description="IraD/Gp25-like" evidence="1">
    <location>
        <begin position="31"/>
        <end position="119"/>
    </location>
</feature>
<keyword evidence="3" id="KW-1185">Reference proteome</keyword>
<evidence type="ECO:0000259" key="1">
    <source>
        <dbReference type="Pfam" id="PF04965"/>
    </source>
</evidence>
<gene>
    <name evidence="2" type="ORF">KEG57_17075</name>
</gene>
<proteinExistence type="predicted"/>
<protein>
    <submittedName>
        <fullName evidence="2">GPW/gp25 family protein</fullName>
    </submittedName>
</protein>
<dbReference type="AlphaFoldDB" id="A0A9X4ATI6"/>
<dbReference type="Gene3D" id="3.10.450.40">
    <property type="match status" value="1"/>
</dbReference>
<name>A0A9X4ATI6_9BACT</name>
<evidence type="ECO:0000313" key="3">
    <source>
        <dbReference type="Proteomes" id="UP001151081"/>
    </source>
</evidence>